<evidence type="ECO:0000313" key="3">
    <source>
        <dbReference type="Proteomes" id="UP001139125"/>
    </source>
</evidence>
<dbReference type="CDD" id="cd09872">
    <property type="entry name" value="PIN_Sll0205-like"/>
    <property type="match status" value="1"/>
</dbReference>
<organism evidence="2 3">
    <name type="scientific">Gracilimonas sediminicola</name>
    <dbReference type="NCBI Taxonomy" id="2952158"/>
    <lineage>
        <taxon>Bacteria</taxon>
        <taxon>Pseudomonadati</taxon>
        <taxon>Balneolota</taxon>
        <taxon>Balneolia</taxon>
        <taxon>Balneolales</taxon>
        <taxon>Balneolaceae</taxon>
        <taxon>Gracilimonas</taxon>
    </lineage>
</organism>
<protein>
    <submittedName>
        <fullName evidence="2">Type II toxin-antitoxin system VapC family toxin</fullName>
    </submittedName>
</protein>
<proteinExistence type="predicted"/>
<dbReference type="SUPFAM" id="SSF88723">
    <property type="entry name" value="PIN domain-like"/>
    <property type="match status" value="1"/>
</dbReference>
<sequence>MILLDTHVWLWWLLDEGPLTKEERETLDESAAQREIAISAASVWETEMLARKGVIDLKPSFKKWIEMATRPQVCKVIPIDQDVILAQDKLPADFPDDPADRLIVATALLNEFPLATKDDKLQNLGF</sequence>
<reference evidence="2" key="1">
    <citation type="submission" date="2022-06" db="EMBL/GenBank/DDBJ databases">
        <title>Gracilimonas sp. CAU 1638 isolated from sea sediment.</title>
        <authorList>
            <person name="Kim W."/>
        </authorList>
    </citation>
    <scope>NUCLEOTIDE SEQUENCE</scope>
    <source>
        <strain evidence="2">CAU 1638</strain>
    </source>
</reference>
<dbReference type="InterPro" id="IPR041705">
    <property type="entry name" value="PIN_Sll0205"/>
</dbReference>
<keyword evidence="3" id="KW-1185">Reference proteome</keyword>
<dbReference type="RefSeq" id="WP_255132675.1">
    <property type="nucleotide sequence ID" value="NZ_JANDBC010000001.1"/>
</dbReference>
<dbReference type="EMBL" id="JANDBC010000001">
    <property type="protein sequence ID" value="MCP9290523.1"/>
    <property type="molecule type" value="Genomic_DNA"/>
</dbReference>
<comment type="caution">
    <text evidence="2">The sequence shown here is derived from an EMBL/GenBank/DDBJ whole genome shotgun (WGS) entry which is preliminary data.</text>
</comment>
<feature type="domain" description="PIN" evidence="1">
    <location>
        <begin position="2"/>
        <end position="125"/>
    </location>
</feature>
<accession>A0A9X2L1U0</accession>
<dbReference type="Pfam" id="PF01850">
    <property type="entry name" value="PIN"/>
    <property type="match status" value="1"/>
</dbReference>
<dbReference type="InterPro" id="IPR029060">
    <property type="entry name" value="PIN-like_dom_sf"/>
</dbReference>
<dbReference type="Proteomes" id="UP001139125">
    <property type="component" value="Unassembled WGS sequence"/>
</dbReference>
<evidence type="ECO:0000313" key="2">
    <source>
        <dbReference type="EMBL" id="MCP9290523.1"/>
    </source>
</evidence>
<name>A0A9X2L1U0_9BACT</name>
<evidence type="ECO:0000259" key="1">
    <source>
        <dbReference type="Pfam" id="PF01850"/>
    </source>
</evidence>
<dbReference type="InterPro" id="IPR052919">
    <property type="entry name" value="TA_system_RNase"/>
</dbReference>
<dbReference type="Gene3D" id="3.40.50.1010">
    <property type="entry name" value="5'-nuclease"/>
    <property type="match status" value="1"/>
</dbReference>
<dbReference type="PANTHER" id="PTHR36173">
    <property type="entry name" value="RIBONUCLEASE VAPC16-RELATED"/>
    <property type="match status" value="1"/>
</dbReference>
<dbReference type="AlphaFoldDB" id="A0A9X2L1U0"/>
<dbReference type="InterPro" id="IPR002716">
    <property type="entry name" value="PIN_dom"/>
</dbReference>
<dbReference type="PANTHER" id="PTHR36173:SF1">
    <property type="entry name" value="RIBONUCLEASE VAPC22"/>
    <property type="match status" value="1"/>
</dbReference>
<gene>
    <name evidence="2" type="ORF">NM125_02875</name>
</gene>